<accession>A0AAW2LL16</accession>
<comment type="caution">
    <text evidence="2">The sequence shown here is derived from an EMBL/GenBank/DDBJ whole genome shotgun (WGS) entry which is preliminary data.</text>
</comment>
<reference evidence="2" key="1">
    <citation type="submission" date="2020-06" db="EMBL/GenBank/DDBJ databases">
        <authorList>
            <person name="Li T."/>
            <person name="Hu X."/>
            <person name="Zhang T."/>
            <person name="Song X."/>
            <person name="Zhang H."/>
            <person name="Dai N."/>
            <person name="Sheng W."/>
            <person name="Hou X."/>
            <person name="Wei L."/>
        </authorList>
    </citation>
    <scope>NUCLEOTIDE SEQUENCE</scope>
    <source>
        <strain evidence="2">G02</strain>
        <tissue evidence="2">Leaf</tissue>
    </source>
</reference>
<evidence type="ECO:0000256" key="1">
    <source>
        <dbReference type="SAM" id="MobiDB-lite"/>
    </source>
</evidence>
<dbReference type="AlphaFoldDB" id="A0AAW2LL16"/>
<name>A0AAW2LL16_SESRA</name>
<gene>
    <name evidence="2" type="ORF">Sradi_5229600</name>
</gene>
<evidence type="ECO:0000313" key="2">
    <source>
        <dbReference type="EMBL" id="KAL0319681.1"/>
    </source>
</evidence>
<feature type="compositionally biased region" description="Polar residues" evidence="1">
    <location>
        <begin position="1"/>
        <end position="11"/>
    </location>
</feature>
<reference evidence="2" key="2">
    <citation type="journal article" date="2024" name="Plant">
        <title>Genomic evolution and insights into agronomic trait innovations of Sesamum species.</title>
        <authorList>
            <person name="Miao H."/>
            <person name="Wang L."/>
            <person name="Qu L."/>
            <person name="Liu H."/>
            <person name="Sun Y."/>
            <person name="Le M."/>
            <person name="Wang Q."/>
            <person name="Wei S."/>
            <person name="Zheng Y."/>
            <person name="Lin W."/>
            <person name="Duan Y."/>
            <person name="Cao H."/>
            <person name="Xiong S."/>
            <person name="Wang X."/>
            <person name="Wei L."/>
            <person name="Li C."/>
            <person name="Ma Q."/>
            <person name="Ju M."/>
            <person name="Zhao R."/>
            <person name="Li G."/>
            <person name="Mu C."/>
            <person name="Tian Q."/>
            <person name="Mei H."/>
            <person name="Zhang T."/>
            <person name="Gao T."/>
            <person name="Zhang H."/>
        </authorList>
    </citation>
    <scope>NUCLEOTIDE SEQUENCE</scope>
    <source>
        <strain evidence="2">G02</strain>
    </source>
</reference>
<organism evidence="2">
    <name type="scientific">Sesamum radiatum</name>
    <name type="common">Black benniseed</name>
    <dbReference type="NCBI Taxonomy" id="300843"/>
    <lineage>
        <taxon>Eukaryota</taxon>
        <taxon>Viridiplantae</taxon>
        <taxon>Streptophyta</taxon>
        <taxon>Embryophyta</taxon>
        <taxon>Tracheophyta</taxon>
        <taxon>Spermatophyta</taxon>
        <taxon>Magnoliopsida</taxon>
        <taxon>eudicotyledons</taxon>
        <taxon>Gunneridae</taxon>
        <taxon>Pentapetalae</taxon>
        <taxon>asterids</taxon>
        <taxon>lamiids</taxon>
        <taxon>Lamiales</taxon>
        <taxon>Pedaliaceae</taxon>
        <taxon>Sesamum</taxon>
    </lineage>
</organism>
<protein>
    <submittedName>
        <fullName evidence="2">Uncharacterized protein</fullName>
    </submittedName>
</protein>
<dbReference type="EMBL" id="JACGWJ010000024">
    <property type="protein sequence ID" value="KAL0319681.1"/>
    <property type="molecule type" value="Genomic_DNA"/>
</dbReference>
<proteinExistence type="predicted"/>
<sequence length="54" mass="5848">MWQVAGSQVASSPGRELARSLDAARRSRARQVAGLLTGDLWELVGPDHCMGRKV</sequence>
<feature type="region of interest" description="Disordered" evidence="1">
    <location>
        <begin position="1"/>
        <end position="23"/>
    </location>
</feature>